<name>A0A4R5WVR0_9MYCO</name>
<sequence length="277" mass="30830">MEQLRRGDLVFDVLDRGPADGPVVVLLHGHPQTNAAWDEIIPRLTVRGYRCLAPNQRGYSPGARPGRRREYRISELVDDVGALIDASGAGKVHLVGHDWGALVAWAVAAQRPDQVRTLSALSGPHPTALQRAMLTGRQGVASWYAYAYLLPRLPERFYLGKNGKGARLSRMLQSGGQRAELAERDVRAMAEPGAYTAALNWYRAAPLSGRIGRVGVPTMFVWSDRDKYILESAARRSERYVTGHYRFEVLRGASHWMPDEQPDAVAELLLDWFALHP</sequence>
<dbReference type="RefSeq" id="WP_133435688.1">
    <property type="nucleotide sequence ID" value="NZ_JAUFSA010000001.1"/>
</dbReference>
<dbReference type="AlphaFoldDB" id="A0A4R5WVR0"/>
<evidence type="ECO:0000313" key="3">
    <source>
        <dbReference type="EMBL" id="MDP7733182.1"/>
    </source>
</evidence>
<evidence type="ECO:0000256" key="1">
    <source>
        <dbReference type="ARBA" id="ARBA00022801"/>
    </source>
</evidence>
<organism evidence="3 4">
    <name type="scientific">Mycobacterium paragordonae</name>
    <dbReference type="NCBI Taxonomy" id="1389713"/>
    <lineage>
        <taxon>Bacteria</taxon>
        <taxon>Bacillati</taxon>
        <taxon>Actinomycetota</taxon>
        <taxon>Actinomycetes</taxon>
        <taxon>Mycobacteriales</taxon>
        <taxon>Mycobacteriaceae</taxon>
        <taxon>Mycobacterium</taxon>
    </lineage>
</organism>
<dbReference type="InterPro" id="IPR000073">
    <property type="entry name" value="AB_hydrolase_1"/>
</dbReference>
<dbReference type="GO" id="GO:0016787">
    <property type="term" value="F:hydrolase activity"/>
    <property type="evidence" value="ECO:0007669"/>
    <property type="project" value="UniProtKB-KW"/>
</dbReference>
<protein>
    <submittedName>
        <fullName evidence="3">Alpha/beta fold hydrolase</fullName>
    </submittedName>
</protein>
<evidence type="ECO:0000313" key="4">
    <source>
        <dbReference type="Proteomes" id="UP001229081"/>
    </source>
</evidence>
<accession>A0A4R5WVR0</accession>
<keyword evidence="1 3" id="KW-0378">Hydrolase</keyword>
<dbReference type="InterPro" id="IPR000639">
    <property type="entry name" value="Epox_hydrolase-like"/>
</dbReference>
<dbReference type="EMBL" id="JAUFSA010000001">
    <property type="protein sequence ID" value="MDP7733182.1"/>
    <property type="molecule type" value="Genomic_DNA"/>
</dbReference>
<gene>
    <name evidence="3" type="ORF">QXL92_00220</name>
</gene>
<evidence type="ECO:0000259" key="2">
    <source>
        <dbReference type="Pfam" id="PF00561"/>
    </source>
</evidence>
<dbReference type="Proteomes" id="UP001229081">
    <property type="component" value="Unassembled WGS sequence"/>
</dbReference>
<feature type="domain" description="AB hydrolase-1" evidence="2">
    <location>
        <begin position="22"/>
        <end position="260"/>
    </location>
</feature>
<dbReference type="PANTHER" id="PTHR43329">
    <property type="entry name" value="EPOXIDE HYDROLASE"/>
    <property type="match status" value="1"/>
</dbReference>
<dbReference type="Pfam" id="PF00561">
    <property type="entry name" value="Abhydrolase_1"/>
    <property type="match status" value="1"/>
</dbReference>
<dbReference type="PRINTS" id="PR00412">
    <property type="entry name" value="EPOXHYDRLASE"/>
</dbReference>
<dbReference type="SUPFAM" id="SSF53474">
    <property type="entry name" value="alpha/beta-Hydrolases"/>
    <property type="match status" value="1"/>
</dbReference>
<comment type="caution">
    <text evidence="3">The sequence shown here is derived from an EMBL/GenBank/DDBJ whole genome shotgun (WGS) entry which is preliminary data.</text>
</comment>
<reference evidence="3" key="1">
    <citation type="submission" date="2023-06" db="EMBL/GenBank/DDBJ databases">
        <title>Identification of two novel mycobacterium reveal diversities and complexities of Mycobacterium gordonae clade.</title>
        <authorList>
            <person name="Matsumoto Y."/>
            <person name="Nakamura S."/>
            <person name="Motooka D."/>
            <person name="Fukushima K."/>
        </authorList>
    </citation>
    <scope>NUCLEOTIDE SEQUENCE</scope>
    <source>
        <strain evidence="3">TY812</strain>
    </source>
</reference>
<dbReference type="Gene3D" id="3.40.50.1820">
    <property type="entry name" value="alpha/beta hydrolase"/>
    <property type="match status" value="1"/>
</dbReference>
<proteinExistence type="predicted"/>
<dbReference type="InterPro" id="IPR029058">
    <property type="entry name" value="AB_hydrolase_fold"/>
</dbReference>